<evidence type="ECO:0000313" key="2">
    <source>
        <dbReference type="Proteomes" id="UP000886751"/>
    </source>
</evidence>
<reference evidence="1" key="1">
    <citation type="journal article" date="2021" name="PeerJ">
        <title>Extensive microbial diversity within the chicken gut microbiome revealed by metagenomics and culture.</title>
        <authorList>
            <person name="Gilroy R."/>
            <person name="Ravi A."/>
            <person name="Getino M."/>
            <person name="Pursley I."/>
            <person name="Horton D.L."/>
            <person name="Alikhan N.F."/>
            <person name="Baker D."/>
            <person name="Gharbi K."/>
            <person name="Hall N."/>
            <person name="Watson M."/>
            <person name="Adriaenssens E.M."/>
            <person name="Foster-Nyarko E."/>
            <person name="Jarju S."/>
            <person name="Secka A."/>
            <person name="Antonio M."/>
            <person name="Oren A."/>
            <person name="Chaudhuri R.R."/>
            <person name="La Ragione R."/>
            <person name="Hildebrand F."/>
            <person name="Pallen M.J."/>
        </authorList>
    </citation>
    <scope>NUCLEOTIDE SEQUENCE</scope>
    <source>
        <strain evidence="1">ChiHecec2B26-7398</strain>
    </source>
</reference>
<protein>
    <submittedName>
        <fullName evidence="1">Uncharacterized protein</fullName>
    </submittedName>
</protein>
<organism evidence="1 2">
    <name type="scientific">Candidatus Gemmiger excrementipullorum</name>
    <dbReference type="NCBI Taxonomy" id="2838610"/>
    <lineage>
        <taxon>Bacteria</taxon>
        <taxon>Bacillati</taxon>
        <taxon>Bacillota</taxon>
        <taxon>Clostridia</taxon>
        <taxon>Eubacteriales</taxon>
        <taxon>Gemmiger</taxon>
    </lineage>
</organism>
<reference evidence="1" key="2">
    <citation type="submission" date="2021-04" db="EMBL/GenBank/DDBJ databases">
        <authorList>
            <person name="Gilroy R."/>
        </authorList>
    </citation>
    <scope>NUCLEOTIDE SEQUENCE</scope>
    <source>
        <strain evidence="1">ChiHecec2B26-7398</strain>
    </source>
</reference>
<dbReference type="EMBL" id="DXEI01000032">
    <property type="protein sequence ID" value="HIX94217.1"/>
    <property type="molecule type" value="Genomic_DNA"/>
</dbReference>
<evidence type="ECO:0000313" key="1">
    <source>
        <dbReference type="EMBL" id="HIX94217.1"/>
    </source>
</evidence>
<comment type="caution">
    <text evidence="1">The sequence shown here is derived from an EMBL/GenBank/DDBJ whole genome shotgun (WGS) entry which is preliminary data.</text>
</comment>
<accession>A0A9D1XZZ1</accession>
<dbReference type="AlphaFoldDB" id="A0A9D1XZZ1"/>
<proteinExistence type="predicted"/>
<gene>
    <name evidence="1" type="ORF">H9846_02030</name>
</gene>
<name>A0A9D1XZZ1_9FIRM</name>
<sequence>MTTHVINLDRYCASAEGVRGRLVLGTWGSYGIEALQLLLGDGWAGRTVTVVFHGPKTSAGTTVLAGDDGLVPVPQEATANAGYGTLTIVGVDAGSQRISVDVPYVVQSHAPVDGAQPDPTPDQWQQFVAQVKADADRAEAAAAKLPDPAPADTGKSVVVQSDGTYGLALVQGGGGGGTGYNIGHGLKVVDGTTLEVDTAEKVEQDNTLPVTSAAVYVEVGNIDALLQTI</sequence>
<dbReference type="Proteomes" id="UP000886751">
    <property type="component" value="Unassembled WGS sequence"/>
</dbReference>